<dbReference type="EMBL" id="JPOX01000060">
    <property type="protein sequence ID" value="KFX41417.1"/>
    <property type="molecule type" value="Genomic_DNA"/>
</dbReference>
<reference evidence="2" key="1">
    <citation type="journal article" date="2014" name="PLoS Genet.">
        <title>Signature Gene Expression Reveals Novel Clues to the Molecular Mechanisms of Dimorphic Transition in Penicillium marneffei.</title>
        <authorList>
            <person name="Yang E."/>
            <person name="Wang G."/>
            <person name="Cai J."/>
            <person name="Woo P.C."/>
            <person name="Lau S.K."/>
            <person name="Yuen K.-Y."/>
            <person name="Chow W.-N."/>
            <person name="Lin X."/>
        </authorList>
    </citation>
    <scope>NUCLEOTIDE SEQUENCE [LARGE SCALE GENOMIC DNA]</scope>
    <source>
        <strain evidence="2">PM1</strain>
    </source>
</reference>
<evidence type="ECO:0000256" key="1">
    <source>
        <dbReference type="SAM" id="MobiDB-lite"/>
    </source>
</evidence>
<feature type="compositionally biased region" description="Polar residues" evidence="1">
    <location>
        <begin position="112"/>
        <end position="125"/>
    </location>
</feature>
<gene>
    <name evidence="2" type="ORF">GQ26_0600260</name>
</gene>
<feature type="region of interest" description="Disordered" evidence="1">
    <location>
        <begin position="70"/>
        <end position="125"/>
    </location>
</feature>
<accession>A0A093UMB3</accession>
<organism evidence="2">
    <name type="scientific">Talaromyces marneffei PM1</name>
    <dbReference type="NCBI Taxonomy" id="1077442"/>
    <lineage>
        <taxon>Eukaryota</taxon>
        <taxon>Fungi</taxon>
        <taxon>Dikarya</taxon>
        <taxon>Ascomycota</taxon>
        <taxon>Pezizomycotina</taxon>
        <taxon>Eurotiomycetes</taxon>
        <taxon>Eurotiomycetidae</taxon>
        <taxon>Eurotiales</taxon>
        <taxon>Trichocomaceae</taxon>
        <taxon>Talaromyces</taxon>
        <taxon>Talaromyces sect. Talaromyces</taxon>
    </lineage>
</organism>
<sequence>MYSASRFVLTVLDLGFENKDATVHVKMGPKVKGHQMKRFACNKCCRRFSTAKKLCQHKCPRALLPKRPLIPKTRNVMEPQSRKISQTEVQGIDGAPKEPMTEEAPRPENGPSAESTAEPNTTVLV</sequence>
<protein>
    <submittedName>
        <fullName evidence="2">Zinc finger protein</fullName>
    </submittedName>
</protein>
<feature type="compositionally biased region" description="Basic and acidic residues" evidence="1">
    <location>
        <begin position="95"/>
        <end position="106"/>
    </location>
</feature>
<comment type="caution">
    <text evidence="2">The sequence shown here is derived from an EMBL/GenBank/DDBJ whole genome shotgun (WGS) entry which is preliminary data.</text>
</comment>
<name>A0A093UMB3_TALMA</name>
<dbReference type="HOGENOM" id="CLU_1994126_0_0_1"/>
<dbReference type="AlphaFoldDB" id="A0A093UMB3"/>
<evidence type="ECO:0000313" key="2">
    <source>
        <dbReference type="EMBL" id="KFX41417.1"/>
    </source>
</evidence>
<proteinExistence type="predicted"/>